<dbReference type="InterPro" id="IPR040871">
    <property type="entry name" value="HopA1"/>
</dbReference>
<dbReference type="Proteomes" id="UP000609064">
    <property type="component" value="Unassembled WGS sequence"/>
</dbReference>
<proteinExistence type="predicted"/>
<reference evidence="1" key="2">
    <citation type="submission" date="2020-09" db="EMBL/GenBank/DDBJ databases">
        <authorList>
            <person name="Sun Q."/>
            <person name="Zhou Y."/>
        </authorList>
    </citation>
    <scope>NUCLEOTIDE SEQUENCE</scope>
    <source>
        <strain evidence="1">CGMCC 1.15958</strain>
    </source>
</reference>
<dbReference type="InterPro" id="IPR012341">
    <property type="entry name" value="6hp_glycosidase-like_sf"/>
</dbReference>
<dbReference type="EMBL" id="BMKK01000007">
    <property type="protein sequence ID" value="GGD67235.1"/>
    <property type="molecule type" value="Genomic_DNA"/>
</dbReference>
<organism evidence="1 2">
    <name type="scientific">Emticicia aquatilis</name>
    <dbReference type="NCBI Taxonomy" id="1537369"/>
    <lineage>
        <taxon>Bacteria</taxon>
        <taxon>Pseudomonadati</taxon>
        <taxon>Bacteroidota</taxon>
        <taxon>Cytophagia</taxon>
        <taxon>Cytophagales</taxon>
        <taxon>Leadbetterellaceae</taxon>
        <taxon>Emticicia</taxon>
    </lineage>
</organism>
<protein>
    <submittedName>
        <fullName evidence="1">Uncharacterized protein</fullName>
    </submittedName>
</protein>
<sequence length="743" mass="85737">MNNRLTQYELNERNLGILLANVKFDSTTGLINYGKSFKEKASITEKKEELIAKIGSYWYAHLYTFKAELRETINESNNAVFASELWEISKRVNPAALNENWIVDKEVKNSDVIQAHKGFVTKRFNRNGITLNKPYEELKKGSLINIFENSGFQFKKDSDWAYFYGKTYPNDVDDVVRFYFNVDAQVLSYEKLLEFVHALLLQLNEAKVSFYFKLFYKQIKFCRADSIVLYVEKRGLLRALKIIDVLEKPSLRHETPMFTHELWPGIGFAEEPSDPNNNDSFGQSRINYVTSVVINYLISNKKLPTTQEVIDIIDIEYDFENFHLKPKSILPKDLKKINFSQTTLVSWKLDKSKLYHAESIANQLANQAIWDTKGEKCTWTKATFQKKSIRAVICNGSLFDGLAGIVKFYTQLCVYNPDSFFIEMRNGIIRSLLNAQITSNKSQDFYLGLAGIYSSLSYINTLPDSPDRILGKEISKKIDEIAQIFIKKIELYIEKANYSLIDKELEEIIGILKCDLFIKKLDYSIKQQLIGCLIYAQEKGAVNTTKILFCLVKLKYKSNIDDLGTYHKLLETQLISENQNIDKLSTSKAIQLLEYRLEILDFLIAGGGDIKIEAVLKIDILIKHFCLNYVFIHTKDSNICNFMSYNQDTQEYEYGILGLLEIVYLIKRLVSKGHLNTTFRFDESQKIADYIIEKYLNYGHFPPTQFGHDFYNPGLYDGIAGVGYFLLQLYDSTTPSLKFSNNS</sequence>
<accession>A0A916YYL4</accession>
<dbReference type="Pfam" id="PF05147">
    <property type="entry name" value="LANC_like"/>
    <property type="match status" value="1"/>
</dbReference>
<comment type="caution">
    <text evidence="1">The sequence shown here is derived from an EMBL/GenBank/DDBJ whole genome shotgun (WGS) entry which is preliminary data.</text>
</comment>
<gene>
    <name evidence="1" type="ORF">GCM10011514_34110</name>
</gene>
<dbReference type="GO" id="GO:0031179">
    <property type="term" value="P:peptide modification"/>
    <property type="evidence" value="ECO:0007669"/>
    <property type="project" value="InterPro"/>
</dbReference>
<dbReference type="InterPro" id="IPR007822">
    <property type="entry name" value="LANC-like"/>
</dbReference>
<dbReference type="Pfam" id="PF17914">
    <property type="entry name" value="HopA1"/>
    <property type="match status" value="1"/>
</dbReference>
<evidence type="ECO:0000313" key="1">
    <source>
        <dbReference type="EMBL" id="GGD67235.1"/>
    </source>
</evidence>
<dbReference type="GO" id="GO:0005975">
    <property type="term" value="P:carbohydrate metabolic process"/>
    <property type="evidence" value="ECO:0007669"/>
    <property type="project" value="InterPro"/>
</dbReference>
<keyword evidence="2" id="KW-1185">Reference proteome</keyword>
<dbReference type="RefSeq" id="WP_188767659.1">
    <property type="nucleotide sequence ID" value="NZ_BMKK01000007.1"/>
</dbReference>
<dbReference type="PRINTS" id="PR01950">
    <property type="entry name" value="LANCSUPER"/>
</dbReference>
<dbReference type="AlphaFoldDB" id="A0A916YYL4"/>
<name>A0A916YYL4_9BACT</name>
<reference evidence="1" key="1">
    <citation type="journal article" date="2014" name="Int. J. Syst. Evol. Microbiol.">
        <title>Complete genome sequence of Corynebacterium casei LMG S-19264T (=DSM 44701T), isolated from a smear-ripened cheese.</title>
        <authorList>
            <consortium name="US DOE Joint Genome Institute (JGI-PGF)"/>
            <person name="Walter F."/>
            <person name="Albersmeier A."/>
            <person name="Kalinowski J."/>
            <person name="Ruckert C."/>
        </authorList>
    </citation>
    <scope>NUCLEOTIDE SEQUENCE</scope>
    <source>
        <strain evidence="1">CGMCC 1.15958</strain>
    </source>
</reference>
<dbReference type="SUPFAM" id="SSF158745">
    <property type="entry name" value="LanC-like"/>
    <property type="match status" value="1"/>
</dbReference>
<dbReference type="Gene3D" id="1.50.10.10">
    <property type="match status" value="2"/>
</dbReference>
<evidence type="ECO:0000313" key="2">
    <source>
        <dbReference type="Proteomes" id="UP000609064"/>
    </source>
</evidence>